<gene>
    <name evidence="2" type="primary">AVEN_198768_1</name>
    <name evidence="2" type="ORF">TNCT_269091</name>
</gene>
<dbReference type="Proteomes" id="UP000887116">
    <property type="component" value="Unassembled WGS sequence"/>
</dbReference>
<accession>A0A8X6JEQ2</accession>
<organism evidence="2 3">
    <name type="scientific">Trichonephila clavata</name>
    <name type="common">Joro spider</name>
    <name type="synonym">Nephila clavata</name>
    <dbReference type="NCBI Taxonomy" id="2740835"/>
    <lineage>
        <taxon>Eukaryota</taxon>
        <taxon>Metazoa</taxon>
        <taxon>Ecdysozoa</taxon>
        <taxon>Arthropoda</taxon>
        <taxon>Chelicerata</taxon>
        <taxon>Arachnida</taxon>
        <taxon>Araneae</taxon>
        <taxon>Araneomorphae</taxon>
        <taxon>Entelegynae</taxon>
        <taxon>Araneoidea</taxon>
        <taxon>Nephilidae</taxon>
        <taxon>Trichonephila</taxon>
    </lineage>
</organism>
<dbReference type="AlphaFoldDB" id="A0A8X6JEQ2"/>
<sequence>MRLFIGVRNQRGREASVVSIKWFSFRRRHQCHRTIHKGTQLGLNFSLNLSVCAESSVIPKTSLADDSLGYKWWIPIEAYKTGEMQKRSKRLILSRQEDVLSTSSIIKTLEPTLQTPLLTKKKGNRNAKKKATLNGKDESNKSHKMFSGANKKLKKQSKMKKMNPIFLREGQSPKRLRQHMQHKKKVKQFLQKRIQEQIQQRNQNPSFTYVKNSPL</sequence>
<name>A0A8X6JEQ2_TRICU</name>
<dbReference type="EMBL" id="BMAO01019754">
    <property type="protein sequence ID" value="GFR32625.1"/>
    <property type="molecule type" value="Genomic_DNA"/>
</dbReference>
<evidence type="ECO:0000256" key="1">
    <source>
        <dbReference type="SAM" id="MobiDB-lite"/>
    </source>
</evidence>
<proteinExistence type="predicted"/>
<evidence type="ECO:0000313" key="2">
    <source>
        <dbReference type="EMBL" id="GFR32625.1"/>
    </source>
</evidence>
<protein>
    <submittedName>
        <fullName evidence="2">Uncharacterized protein</fullName>
    </submittedName>
</protein>
<feature type="region of interest" description="Disordered" evidence="1">
    <location>
        <begin position="122"/>
        <end position="144"/>
    </location>
</feature>
<reference evidence="2" key="1">
    <citation type="submission" date="2020-07" db="EMBL/GenBank/DDBJ databases">
        <title>Multicomponent nature underlies the extraordinary mechanical properties of spider dragline silk.</title>
        <authorList>
            <person name="Kono N."/>
            <person name="Nakamura H."/>
            <person name="Mori M."/>
            <person name="Yoshida Y."/>
            <person name="Ohtoshi R."/>
            <person name="Malay A.D."/>
            <person name="Moran D.A.P."/>
            <person name="Tomita M."/>
            <person name="Numata K."/>
            <person name="Arakawa K."/>
        </authorList>
    </citation>
    <scope>NUCLEOTIDE SEQUENCE</scope>
</reference>
<evidence type="ECO:0000313" key="3">
    <source>
        <dbReference type="Proteomes" id="UP000887116"/>
    </source>
</evidence>
<comment type="caution">
    <text evidence="2">The sequence shown here is derived from an EMBL/GenBank/DDBJ whole genome shotgun (WGS) entry which is preliminary data.</text>
</comment>
<feature type="compositionally biased region" description="Basic residues" evidence="1">
    <location>
        <begin position="122"/>
        <end position="131"/>
    </location>
</feature>
<dbReference type="OrthoDB" id="6434379at2759"/>
<keyword evidence="3" id="KW-1185">Reference proteome</keyword>